<dbReference type="AlphaFoldDB" id="A0A9P0L5N5"/>
<sequence>MRRRPPQLSDQGRRSCAFQKVRKGRLRRTALLWTNELRIQSLGELQKDRLDAHHEARKI</sequence>
<name>A0A9P0L5N5_ACAOB</name>
<dbReference type="Proteomes" id="UP001152888">
    <property type="component" value="Unassembled WGS sequence"/>
</dbReference>
<reference evidence="1" key="1">
    <citation type="submission" date="2022-03" db="EMBL/GenBank/DDBJ databases">
        <authorList>
            <person name="Sayadi A."/>
        </authorList>
    </citation>
    <scope>NUCLEOTIDE SEQUENCE</scope>
</reference>
<keyword evidence="2" id="KW-1185">Reference proteome</keyword>
<evidence type="ECO:0000313" key="1">
    <source>
        <dbReference type="EMBL" id="CAH1984685.1"/>
    </source>
</evidence>
<proteinExistence type="predicted"/>
<organism evidence="1 2">
    <name type="scientific">Acanthoscelides obtectus</name>
    <name type="common">Bean weevil</name>
    <name type="synonym">Bruchus obtectus</name>
    <dbReference type="NCBI Taxonomy" id="200917"/>
    <lineage>
        <taxon>Eukaryota</taxon>
        <taxon>Metazoa</taxon>
        <taxon>Ecdysozoa</taxon>
        <taxon>Arthropoda</taxon>
        <taxon>Hexapoda</taxon>
        <taxon>Insecta</taxon>
        <taxon>Pterygota</taxon>
        <taxon>Neoptera</taxon>
        <taxon>Endopterygota</taxon>
        <taxon>Coleoptera</taxon>
        <taxon>Polyphaga</taxon>
        <taxon>Cucujiformia</taxon>
        <taxon>Chrysomeloidea</taxon>
        <taxon>Chrysomelidae</taxon>
        <taxon>Bruchinae</taxon>
        <taxon>Bruchini</taxon>
        <taxon>Acanthoscelides</taxon>
    </lineage>
</organism>
<accession>A0A9P0L5N5</accession>
<comment type="caution">
    <text evidence="1">The sequence shown here is derived from an EMBL/GenBank/DDBJ whole genome shotgun (WGS) entry which is preliminary data.</text>
</comment>
<gene>
    <name evidence="1" type="ORF">ACAOBT_LOCUS16243</name>
</gene>
<dbReference type="OrthoDB" id="5981048at2759"/>
<protein>
    <submittedName>
        <fullName evidence="1">Uncharacterized protein</fullName>
    </submittedName>
</protein>
<dbReference type="EMBL" id="CAKOFQ010006960">
    <property type="protein sequence ID" value="CAH1984685.1"/>
    <property type="molecule type" value="Genomic_DNA"/>
</dbReference>
<evidence type="ECO:0000313" key="2">
    <source>
        <dbReference type="Proteomes" id="UP001152888"/>
    </source>
</evidence>